<dbReference type="STRING" id="1045558.SAMN05216175_101238"/>
<keyword evidence="1" id="KW-0732">Signal</keyword>
<evidence type="ECO:0000313" key="3">
    <source>
        <dbReference type="Proteomes" id="UP000198623"/>
    </source>
</evidence>
<organism evidence="2 3">
    <name type="scientific">Neptunomonas qingdaonensis</name>
    <dbReference type="NCBI Taxonomy" id="1045558"/>
    <lineage>
        <taxon>Bacteria</taxon>
        <taxon>Pseudomonadati</taxon>
        <taxon>Pseudomonadota</taxon>
        <taxon>Gammaproteobacteria</taxon>
        <taxon>Oceanospirillales</taxon>
        <taxon>Oceanospirillaceae</taxon>
        <taxon>Neptunomonas</taxon>
    </lineage>
</organism>
<dbReference type="InterPro" id="IPR050767">
    <property type="entry name" value="Sel1_AlgK"/>
</dbReference>
<dbReference type="AlphaFoldDB" id="A0A1I2LSN1"/>
<dbReference type="SMART" id="SM00671">
    <property type="entry name" value="SEL1"/>
    <property type="match status" value="4"/>
</dbReference>
<evidence type="ECO:0000313" key="2">
    <source>
        <dbReference type="EMBL" id="SFF82432.1"/>
    </source>
</evidence>
<gene>
    <name evidence="2" type="ORF">SAMN05216175_101238</name>
</gene>
<dbReference type="PANTHER" id="PTHR11102:SF160">
    <property type="entry name" value="ERAD-ASSOCIATED E3 UBIQUITIN-PROTEIN LIGASE COMPONENT HRD3"/>
    <property type="match status" value="1"/>
</dbReference>
<evidence type="ECO:0008006" key="4">
    <source>
        <dbReference type="Google" id="ProtNLM"/>
    </source>
</evidence>
<keyword evidence="3" id="KW-1185">Reference proteome</keyword>
<feature type="signal peptide" evidence="1">
    <location>
        <begin position="1"/>
        <end position="29"/>
    </location>
</feature>
<dbReference type="RefSeq" id="WP_198064074.1">
    <property type="nucleotide sequence ID" value="NZ_FOOU01000001.1"/>
</dbReference>
<dbReference type="Proteomes" id="UP000198623">
    <property type="component" value="Unassembled WGS sequence"/>
</dbReference>
<sequence>MLNNTMVKLIAPILLTLPLITLSTVAAQAEELDLYEIVRNPVIGNYKGYAEFKMGHYDTARAIWEALEEKGNGQAGFNLGILYEDGLGVEQNNQQAIAHYEKAAQAGSGKAQYRLGLLYSAGIKTPKDDVKADKWLAAAAAQGDEDAAALLEQRSSSVISQRDKDFFNAENLHAAGQYKEAAVIWQQLAEAADTRSRTRLAWMYEAGQGMPRDLDKAATLFKQSAEEGDAEAQYALAVMLQTGKGQIQNSEAAQRWLQRAAAQGYAPAKEALTMD</sequence>
<dbReference type="InterPro" id="IPR011990">
    <property type="entry name" value="TPR-like_helical_dom_sf"/>
</dbReference>
<accession>A0A1I2LSN1</accession>
<dbReference type="InterPro" id="IPR006597">
    <property type="entry name" value="Sel1-like"/>
</dbReference>
<proteinExistence type="predicted"/>
<dbReference type="SUPFAM" id="SSF81901">
    <property type="entry name" value="HCP-like"/>
    <property type="match status" value="2"/>
</dbReference>
<reference evidence="3" key="1">
    <citation type="submission" date="2016-10" db="EMBL/GenBank/DDBJ databases">
        <authorList>
            <person name="Varghese N."/>
            <person name="Submissions S."/>
        </authorList>
    </citation>
    <scope>NUCLEOTIDE SEQUENCE [LARGE SCALE GENOMIC DNA]</scope>
    <source>
        <strain evidence="3">CGMCC 1.10971</strain>
    </source>
</reference>
<dbReference type="Pfam" id="PF08238">
    <property type="entry name" value="Sel1"/>
    <property type="match status" value="4"/>
</dbReference>
<dbReference type="Gene3D" id="1.25.40.10">
    <property type="entry name" value="Tetratricopeptide repeat domain"/>
    <property type="match status" value="2"/>
</dbReference>
<dbReference type="PANTHER" id="PTHR11102">
    <property type="entry name" value="SEL-1-LIKE PROTEIN"/>
    <property type="match status" value="1"/>
</dbReference>
<name>A0A1I2LSN1_9GAMM</name>
<dbReference type="EMBL" id="FOOU01000001">
    <property type="protein sequence ID" value="SFF82432.1"/>
    <property type="molecule type" value="Genomic_DNA"/>
</dbReference>
<evidence type="ECO:0000256" key="1">
    <source>
        <dbReference type="SAM" id="SignalP"/>
    </source>
</evidence>
<feature type="chain" id="PRO_5011464236" description="TPR repeat" evidence="1">
    <location>
        <begin position="30"/>
        <end position="275"/>
    </location>
</feature>
<protein>
    <recommendedName>
        <fullName evidence="4">TPR repeat</fullName>
    </recommendedName>
</protein>